<comment type="caution">
    <text evidence="7">The sequence shown here is derived from an EMBL/GenBank/DDBJ whole genome shotgun (WGS) entry which is preliminary data.</text>
</comment>
<accession>A0A847RVW9</accession>
<name>A0A847RVW9_9NEIS</name>
<proteinExistence type="predicted"/>
<sequence>MRYVFLLLKITLFILLLAFAMKNGQTVSLNLFQGHAWQTPLVVLLLVFFAVGTLFGLLASMVFVMRVRRELLALKRELRNRNAAASPLTQPASDAVL</sequence>
<evidence type="ECO:0000256" key="5">
    <source>
        <dbReference type="SAM" id="Phobius"/>
    </source>
</evidence>
<protein>
    <submittedName>
        <fullName evidence="7">LapA family protein</fullName>
    </submittedName>
</protein>
<organism evidence="7 8">
    <name type="scientific">Leeia aquatica</name>
    <dbReference type="NCBI Taxonomy" id="2725557"/>
    <lineage>
        <taxon>Bacteria</taxon>
        <taxon>Pseudomonadati</taxon>
        <taxon>Pseudomonadota</taxon>
        <taxon>Betaproteobacteria</taxon>
        <taxon>Neisseriales</taxon>
        <taxon>Leeiaceae</taxon>
        <taxon>Leeia</taxon>
    </lineage>
</organism>
<evidence type="ECO:0000313" key="7">
    <source>
        <dbReference type="EMBL" id="NLR73961.1"/>
    </source>
</evidence>
<gene>
    <name evidence="7" type="ORF">HF682_02150</name>
</gene>
<dbReference type="InterPro" id="IPR010445">
    <property type="entry name" value="LapA_dom"/>
</dbReference>
<keyword evidence="2 5" id="KW-0812">Transmembrane</keyword>
<keyword evidence="1" id="KW-1003">Cell membrane</keyword>
<dbReference type="AlphaFoldDB" id="A0A847RVW9"/>
<dbReference type="GO" id="GO:0005886">
    <property type="term" value="C:plasma membrane"/>
    <property type="evidence" value="ECO:0007669"/>
    <property type="project" value="InterPro"/>
</dbReference>
<dbReference type="EMBL" id="JABAIM010000001">
    <property type="protein sequence ID" value="NLR73961.1"/>
    <property type="molecule type" value="Genomic_DNA"/>
</dbReference>
<keyword evidence="3 5" id="KW-1133">Transmembrane helix</keyword>
<keyword evidence="8" id="KW-1185">Reference proteome</keyword>
<evidence type="ECO:0000256" key="3">
    <source>
        <dbReference type="ARBA" id="ARBA00022989"/>
    </source>
</evidence>
<dbReference type="Pfam" id="PF06305">
    <property type="entry name" value="LapA_dom"/>
    <property type="match status" value="1"/>
</dbReference>
<keyword evidence="4 5" id="KW-0472">Membrane</keyword>
<dbReference type="Proteomes" id="UP000587991">
    <property type="component" value="Unassembled WGS sequence"/>
</dbReference>
<evidence type="ECO:0000256" key="2">
    <source>
        <dbReference type="ARBA" id="ARBA00022692"/>
    </source>
</evidence>
<feature type="domain" description="Lipopolysaccharide assembly protein A" evidence="6">
    <location>
        <begin position="22"/>
        <end position="80"/>
    </location>
</feature>
<reference evidence="7 8" key="1">
    <citation type="submission" date="2020-04" db="EMBL/GenBank/DDBJ databases">
        <title>Draft genome of Leeia sp. IMCC25680.</title>
        <authorList>
            <person name="Song J."/>
            <person name="Cho J.-C."/>
        </authorList>
    </citation>
    <scope>NUCLEOTIDE SEQUENCE [LARGE SCALE GENOMIC DNA]</scope>
    <source>
        <strain evidence="7 8">IMCC25680</strain>
    </source>
</reference>
<evidence type="ECO:0000256" key="1">
    <source>
        <dbReference type="ARBA" id="ARBA00022475"/>
    </source>
</evidence>
<feature type="transmembrane region" description="Helical" evidence="5">
    <location>
        <begin position="44"/>
        <end position="65"/>
    </location>
</feature>
<evidence type="ECO:0000256" key="4">
    <source>
        <dbReference type="ARBA" id="ARBA00023136"/>
    </source>
</evidence>
<evidence type="ECO:0000259" key="6">
    <source>
        <dbReference type="Pfam" id="PF06305"/>
    </source>
</evidence>
<evidence type="ECO:0000313" key="8">
    <source>
        <dbReference type="Proteomes" id="UP000587991"/>
    </source>
</evidence>
<dbReference type="RefSeq" id="WP_168875609.1">
    <property type="nucleotide sequence ID" value="NZ_JABAIM010000001.1"/>
</dbReference>